<evidence type="ECO:0000313" key="5">
    <source>
        <dbReference type="EMBL" id="HGK28239.1"/>
    </source>
</evidence>
<dbReference type="GO" id="GO:0003723">
    <property type="term" value="F:RNA binding"/>
    <property type="evidence" value="ECO:0007669"/>
    <property type="project" value="UniProtKB-KW"/>
</dbReference>
<dbReference type="EMBL" id="DSUT01000096">
    <property type="protein sequence ID" value="HGK28239.1"/>
    <property type="molecule type" value="Genomic_DNA"/>
</dbReference>
<keyword evidence="3" id="KW-0694">RNA-binding</keyword>
<dbReference type="GO" id="GO:0051607">
    <property type="term" value="P:defense response to virus"/>
    <property type="evidence" value="ECO:0007669"/>
    <property type="project" value="UniProtKB-KW"/>
</dbReference>
<evidence type="ECO:0000256" key="2">
    <source>
        <dbReference type="ARBA" id="ARBA00016109"/>
    </source>
</evidence>
<comment type="caution">
    <text evidence="5">The sequence shown here is derived from an EMBL/GenBank/DDBJ whole genome shotgun (WGS) entry which is preliminary data.</text>
</comment>
<proteinExistence type="inferred from homology"/>
<evidence type="ECO:0000256" key="4">
    <source>
        <dbReference type="ARBA" id="ARBA00023118"/>
    </source>
</evidence>
<comment type="similarity">
    <text evidence="1">Belongs to the CRISPR-associated Csm4 family.</text>
</comment>
<dbReference type="InterPro" id="IPR005510">
    <property type="entry name" value="Csm4"/>
</dbReference>
<protein>
    <recommendedName>
        <fullName evidence="2">CRISPR system Cms protein Csm4</fullName>
    </recommendedName>
</protein>
<gene>
    <name evidence="5" type="ORF">ENS41_04715</name>
</gene>
<evidence type="ECO:0000256" key="3">
    <source>
        <dbReference type="ARBA" id="ARBA00022884"/>
    </source>
</evidence>
<organism evidence="5">
    <name type="scientific">candidate division WOR-3 bacterium</name>
    <dbReference type="NCBI Taxonomy" id="2052148"/>
    <lineage>
        <taxon>Bacteria</taxon>
        <taxon>Bacteria division WOR-3</taxon>
    </lineage>
</organism>
<dbReference type="AlphaFoldDB" id="A0A7C4GIT0"/>
<keyword evidence="4" id="KW-0051">Antiviral defense</keyword>
<reference evidence="5" key="1">
    <citation type="journal article" date="2020" name="mSystems">
        <title>Genome- and Community-Level Interaction Insights into Carbon Utilization and Element Cycling Functions of Hydrothermarchaeota in Hydrothermal Sediment.</title>
        <authorList>
            <person name="Zhou Z."/>
            <person name="Liu Y."/>
            <person name="Xu W."/>
            <person name="Pan J."/>
            <person name="Luo Z.H."/>
            <person name="Li M."/>
        </authorList>
    </citation>
    <scope>NUCLEOTIDE SEQUENCE [LARGE SCALE GENOMIC DNA]</scope>
    <source>
        <strain evidence="5">SpSt-488</strain>
    </source>
</reference>
<dbReference type="NCBIfam" id="TIGR01903">
    <property type="entry name" value="cas5_csm4"/>
    <property type="match status" value="1"/>
</dbReference>
<accession>A0A7C4GIT0</accession>
<evidence type="ECO:0000256" key="1">
    <source>
        <dbReference type="ARBA" id="ARBA00005772"/>
    </source>
</evidence>
<name>A0A7C4GIT0_UNCW3</name>
<sequence length="131" mass="14890">MKHEYAACILKPRGPFHVGDREGMREWSDVFIHSDTLFSALCHSYLLLHGRDGKTGLDAFLTAMQDGEPPLRISSVFPFWKETFYFPIPHNQQPPNKDTRRVRFLPQAAFDPRFEVGAAADAGHGRHPASR</sequence>